<dbReference type="RefSeq" id="WP_061662646.1">
    <property type="nucleotide sequence ID" value="NZ_LOMO01000001.1"/>
</dbReference>
<keyword evidence="1" id="KW-0812">Transmembrane</keyword>
<protein>
    <submittedName>
        <fullName evidence="2">Uncharacterized protein</fullName>
    </submittedName>
</protein>
<keyword evidence="1" id="KW-0472">Membrane</keyword>
<name>A0A9X0MMD4_BACCE</name>
<dbReference type="Proteomes" id="UP000075476">
    <property type="component" value="Unassembled WGS sequence"/>
</dbReference>
<reference evidence="2 3" key="1">
    <citation type="submission" date="2015-12" db="EMBL/GenBank/DDBJ databases">
        <title>Bacillus cereus Group isolate.</title>
        <authorList>
            <person name="Kovac J."/>
        </authorList>
    </citation>
    <scope>NUCLEOTIDE SEQUENCE [LARGE SCALE GENOMIC DNA]</scope>
    <source>
        <strain evidence="2 3">FSL K6-0073</strain>
    </source>
</reference>
<evidence type="ECO:0000313" key="2">
    <source>
        <dbReference type="EMBL" id="KXY51311.1"/>
    </source>
</evidence>
<comment type="caution">
    <text evidence="2">The sequence shown here is derived from an EMBL/GenBank/DDBJ whole genome shotgun (WGS) entry which is preliminary data.</text>
</comment>
<dbReference type="AlphaFoldDB" id="A0A9X0MMD4"/>
<gene>
    <name evidence="2" type="ORF">AT268_33050</name>
</gene>
<evidence type="ECO:0000256" key="1">
    <source>
        <dbReference type="SAM" id="Phobius"/>
    </source>
</evidence>
<accession>A0A9X0MMD4</accession>
<evidence type="ECO:0000313" key="3">
    <source>
        <dbReference type="Proteomes" id="UP000075476"/>
    </source>
</evidence>
<sequence length="60" mass="7126">MINIETIKISLLITLSIAFVHLSIHFFLMELKKCWEADLMDFLHKLEEEGSKIEDSNKRY</sequence>
<organism evidence="2 3">
    <name type="scientific">Bacillus cereus</name>
    <dbReference type="NCBI Taxonomy" id="1396"/>
    <lineage>
        <taxon>Bacteria</taxon>
        <taxon>Bacillati</taxon>
        <taxon>Bacillota</taxon>
        <taxon>Bacilli</taxon>
        <taxon>Bacillales</taxon>
        <taxon>Bacillaceae</taxon>
        <taxon>Bacillus</taxon>
        <taxon>Bacillus cereus group</taxon>
    </lineage>
</organism>
<keyword evidence="1" id="KW-1133">Transmembrane helix</keyword>
<proteinExistence type="predicted"/>
<feature type="transmembrane region" description="Helical" evidence="1">
    <location>
        <begin position="6"/>
        <end position="28"/>
    </location>
</feature>
<dbReference type="EMBL" id="LOMO01000001">
    <property type="protein sequence ID" value="KXY51311.1"/>
    <property type="molecule type" value="Genomic_DNA"/>
</dbReference>